<protein>
    <submittedName>
        <fullName evidence="1">Zinc finger protein VAR3, chloroplastic</fullName>
    </submittedName>
</protein>
<organism evidence="1">
    <name type="scientific">Anthurium amnicola</name>
    <dbReference type="NCBI Taxonomy" id="1678845"/>
    <lineage>
        <taxon>Eukaryota</taxon>
        <taxon>Viridiplantae</taxon>
        <taxon>Streptophyta</taxon>
        <taxon>Embryophyta</taxon>
        <taxon>Tracheophyta</taxon>
        <taxon>Spermatophyta</taxon>
        <taxon>Magnoliopsida</taxon>
        <taxon>Liliopsida</taxon>
        <taxon>Araceae</taxon>
        <taxon>Pothoideae</taxon>
        <taxon>Potheae</taxon>
        <taxon>Anthurium</taxon>
    </lineage>
</organism>
<sequence length="344" mass="37461">KSIIIRTATSTAGPSGGLTPLLDTHLLRFLPAGGRRGSVLRRQTTVPFLRSLPMRQSGVMGGASKSLMLLSAPFPLLCPRPSPTRLVRRSQAPPTSLSFPVSGAQHRVSAFSSHPLHGFPLRAAEVAHGQQTGVGEERAPDCGVSTRPWPEWVKLVEHAAASGYADRWVSPAHGGEDDDSFSASEELPEGFAEAAAACLVFARLRPDLLRLLPRRDIEVLVENGSPFLFKSALDSVRRMKSFISGDGSNVLGSEQAYTIDVVRYLLSYVCNSLGAAGGDDTKRREPIEASVRSLLRELVNVDVAVREQNATELAAGHTPFRYEQHQRHAEQKIEMKRGDWICPK</sequence>
<name>A0A1D1YYU9_9ARAE</name>
<reference evidence="1" key="1">
    <citation type="submission" date="2015-07" db="EMBL/GenBank/DDBJ databases">
        <title>Transcriptome Assembly of Anthurium amnicola.</title>
        <authorList>
            <person name="Suzuki J."/>
        </authorList>
    </citation>
    <scope>NUCLEOTIDE SEQUENCE</scope>
</reference>
<feature type="non-terminal residue" evidence="1">
    <location>
        <position position="1"/>
    </location>
</feature>
<dbReference type="EMBL" id="GDJX01008150">
    <property type="protein sequence ID" value="JAT59786.1"/>
    <property type="molecule type" value="Transcribed_RNA"/>
</dbReference>
<accession>A0A1D1YYU9</accession>
<gene>
    <name evidence="1" type="primary">VAR3_5</name>
    <name evidence="1" type="ORF">g.86699</name>
</gene>
<dbReference type="GO" id="GO:0005737">
    <property type="term" value="C:cytoplasm"/>
    <property type="evidence" value="ECO:0007669"/>
    <property type="project" value="TreeGrafter"/>
</dbReference>
<dbReference type="GO" id="GO:0003729">
    <property type="term" value="F:mRNA binding"/>
    <property type="evidence" value="ECO:0007669"/>
    <property type="project" value="TreeGrafter"/>
</dbReference>
<dbReference type="PANTHER" id="PTHR23111">
    <property type="entry name" value="ZINC FINGER PROTEIN"/>
    <property type="match status" value="1"/>
</dbReference>
<evidence type="ECO:0000313" key="1">
    <source>
        <dbReference type="EMBL" id="JAT59786.1"/>
    </source>
</evidence>
<proteinExistence type="predicted"/>
<dbReference type="AlphaFoldDB" id="A0A1D1YYU9"/>
<dbReference type="PANTHER" id="PTHR23111:SF30">
    <property type="entry name" value="ZINC FINGER PROTEIN VAR3, CHLOROPLASTIC"/>
    <property type="match status" value="1"/>
</dbReference>